<feature type="signal peptide" evidence="1">
    <location>
        <begin position="1"/>
        <end position="26"/>
    </location>
</feature>
<dbReference type="AlphaFoldDB" id="A0A8X8Y646"/>
<comment type="caution">
    <text evidence="2">The sequence shown here is derived from an EMBL/GenBank/DDBJ whole genome shotgun (WGS) entry which is preliminary data.</text>
</comment>
<sequence>MLECNSMRRVTVIAVLMLICAGCAHASFGKCYRNCYEKCEAASKELTSCITKCIFKCIGKSTNSCNVQCAADRCSRFGNYADKVEDCVNKCDSNSCTAY</sequence>
<organism evidence="2">
    <name type="scientific">Salvia splendens</name>
    <name type="common">Scarlet sage</name>
    <dbReference type="NCBI Taxonomy" id="180675"/>
    <lineage>
        <taxon>Eukaryota</taxon>
        <taxon>Viridiplantae</taxon>
        <taxon>Streptophyta</taxon>
        <taxon>Embryophyta</taxon>
        <taxon>Tracheophyta</taxon>
        <taxon>Spermatophyta</taxon>
        <taxon>Magnoliopsida</taxon>
        <taxon>eudicotyledons</taxon>
        <taxon>Gunneridae</taxon>
        <taxon>Pentapetalae</taxon>
        <taxon>asterids</taxon>
        <taxon>lamiids</taxon>
        <taxon>Lamiales</taxon>
        <taxon>Lamiaceae</taxon>
        <taxon>Nepetoideae</taxon>
        <taxon>Mentheae</taxon>
        <taxon>Salviinae</taxon>
        <taxon>Salvia</taxon>
        <taxon>Salvia subgen. Calosphace</taxon>
        <taxon>core Calosphace</taxon>
    </lineage>
</organism>
<gene>
    <name evidence="2" type="ORF">SASPL_115794</name>
</gene>
<evidence type="ECO:0000313" key="3">
    <source>
        <dbReference type="Proteomes" id="UP000298416"/>
    </source>
</evidence>
<reference evidence="2" key="2">
    <citation type="submission" date="2020-08" db="EMBL/GenBank/DDBJ databases">
        <title>Plant Genome Project.</title>
        <authorList>
            <person name="Zhang R.-G."/>
        </authorList>
    </citation>
    <scope>NUCLEOTIDE SEQUENCE</scope>
    <source>
        <strain evidence="2">Huo1</strain>
        <tissue evidence="2">Leaf</tissue>
    </source>
</reference>
<feature type="chain" id="PRO_5036487633" evidence="1">
    <location>
        <begin position="27"/>
        <end position="99"/>
    </location>
</feature>
<reference evidence="2" key="1">
    <citation type="submission" date="2018-01" db="EMBL/GenBank/DDBJ databases">
        <authorList>
            <person name="Mao J.F."/>
        </authorList>
    </citation>
    <scope>NUCLEOTIDE SEQUENCE</scope>
    <source>
        <strain evidence="2">Huo1</strain>
        <tissue evidence="2">Leaf</tissue>
    </source>
</reference>
<name>A0A8X8Y646_SALSN</name>
<evidence type="ECO:0000313" key="2">
    <source>
        <dbReference type="EMBL" id="KAG6425364.1"/>
    </source>
</evidence>
<keyword evidence="3" id="KW-1185">Reference proteome</keyword>
<proteinExistence type="predicted"/>
<dbReference type="Proteomes" id="UP000298416">
    <property type="component" value="Unassembled WGS sequence"/>
</dbReference>
<dbReference type="EMBL" id="PNBA02000005">
    <property type="protein sequence ID" value="KAG6425364.1"/>
    <property type="molecule type" value="Genomic_DNA"/>
</dbReference>
<accession>A0A8X8Y646</accession>
<protein>
    <submittedName>
        <fullName evidence="2">Uncharacterized protein</fullName>
    </submittedName>
</protein>
<evidence type="ECO:0000256" key="1">
    <source>
        <dbReference type="SAM" id="SignalP"/>
    </source>
</evidence>
<keyword evidence="1" id="KW-0732">Signal</keyword>